<organism evidence="3 4">
    <name type="scientific">Euplotes crassus</name>
    <dbReference type="NCBI Taxonomy" id="5936"/>
    <lineage>
        <taxon>Eukaryota</taxon>
        <taxon>Sar</taxon>
        <taxon>Alveolata</taxon>
        <taxon>Ciliophora</taxon>
        <taxon>Intramacronucleata</taxon>
        <taxon>Spirotrichea</taxon>
        <taxon>Hypotrichia</taxon>
        <taxon>Euplotida</taxon>
        <taxon>Euplotidae</taxon>
        <taxon>Moneuplotes</taxon>
    </lineage>
</organism>
<feature type="coiled-coil region" evidence="1">
    <location>
        <begin position="279"/>
        <end position="320"/>
    </location>
</feature>
<dbReference type="PANTHER" id="PTHR36170">
    <property type="entry name" value="CENTROSOMAL PROTEIN OF 89 KDA"/>
    <property type="match status" value="1"/>
</dbReference>
<name>A0AAD2D5I2_EUPCR</name>
<evidence type="ECO:0000313" key="4">
    <source>
        <dbReference type="Proteomes" id="UP001295684"/>
    </source>
</evidence>
<feature type="region of interest" description="Disordered" evidence="2">
    <location>
        <begin position="1"/>
        <end position="112"/>
    </location>
</feature>
<dbReference type="GO" id="GO:0005814">
    <property type="term" value="C:centriole"/>
    <property type="evidence" value="ECO:0007669"/>
    <property type="project" value="InterPro"/>
</dbReference>
<dbReference type="InterPro" id="IPR033545">
    <property type="entry name" value="CEP89"/>
</dbReference>
<sequence>MDSKNQVAESFASTERDIAPMTSKNIDSNYIQNPPLSDIEIKKHKSPKESPKIIPITSVLGGRSKYSTKFPDISRQPNIDSNSHTEDPYTEEDQETEQDLDTNKVSSRKKSTKTKKLTGIQKYFNPDQMNMMNKFLKNTDSALENTKAATLNTKIGHKSPGISAVNNKNMSFQSSNELAKKIKQLEAQAKALDEEYDTLKTDNQELIDQNNYMKDVNKKLFMKMRDNDDLNDTSTDQPEETKCGDTPKTDLKGGMSTNMDFLNQVSVGEVHSMYQDLFLTDMKKEVEDAQEELNQCKKETNSAYREIKKLKKEQTQLQQTLKRYWKSVQEISSEHYTHLKKPEKKNKIDKSNMHKRVETKAGGQFNTLGNQYTLVPGPQRANTQADPFGKMKSHHRLDSRGSASSNNQTNLGSNWIETSKLEKSFRGLNMVNKASTILDTFIVTIKEIATNLVQCKFCNIFCFDPHLSKKIEEEGSLDQSHVQKIMIDTPLMHGGRMPSKGVENNDKITMRSYNRYVDLIGLSDSHMSEPCFKTIEELRYGIRSQQYLAFPVFDKHERIVMAIQLEARSYQMKTRGSKAEVNKKDRAASKYMGFAMVDEHIVKTFCHYIHMKIERMLAKKESQMRERNVVDTLQLISDICTQRTHKGLIMKIKNKLPIFMGFQAAGILIYDKKEDKLLSVAEVNTEEEEEFEETSNLIKFPTNCGITGQVFAQKDADKVNGIPQIEIHSTKDTNNLSEIDNLSNCTEVFNFMIGPIYGEDKTTPIGIIQLFNKKSNEGITQKDRDKFVSIQGLLGMCVDNTTKMSTTMDVLEHFSQNNSLKFVDSKLQKIIEGDPKLSTLENELKEKDKMIKKADKDMKGP</sequence>
<dbReference type="InterPro" id="IPR029016">
    <property type="entry name" value="GAF-like_dom_sf"/>
</dbReference>
<dbReference type="PANTHER" id="PTHR36170:SF1">
    <property type="entry name" value="CENTROSOMAL PROTEIN OF 89 KDA"/>
    <property type="match status" value="1"/>
</dbReference>
<feature type="compositionally biased region" description="Basic and acidic residues" evidence="2">
    <location>
        <begin position="239"/>
        <end position="248"/>
    </location>
</feature>
<dbReference type="GO" id="GO:0097539">
    <property type="term" value="C:ciliary transition fiber"/>
    <property type="evidence" value="ECO:0007669"/>
    <property type="project" value="TreeGrafter"/>
</dbReference>
<proteinExistence type="predicted"/>
<feature type="compositionally biased region" description="Polar residues" evidence="2">
    <location>
        <begin position="401"/>
        <end position="411"/>
    </location>
</feature>
<dbReference type="SUPFAM" id="SSF55781">
    <property type="entry name" value="GAF domain-like"/>
    <property type="match status" value="1"/>
</dbReference>
<dbReference type="Gene3D" id="6.10.250.3110">
    <property type="match status" value="1"/>
</dbReference>
<reference evidence="3" key="1">
    <citation type="submission" date="2023-07" db="EMBL/GenBank/DDBJ databases">
        <authorList>
            <consortium name="AG Swart"/>
            <person name="Singh M."/>
            <person name="Singh A."/>
            <person name="Seah K."/>
            <person name="Emmerich C."/>
        </authorList>
    </citation>
    <scope>NUCLEOTIDE SEQUENCE</scope>
    <source>
        <strain evidence="3">DP1</strain>
    </source>
</reference>
<gene>
    <name evidence="3" type="ORF">ECRASSUSDP1_LOCUS22649</name>
</gene>
<keyword evidence="4" id="KW-1185">Reference proteome</keyword>
<dbReference type="GO" id="GO:0060271">
    <property type="term" value="P:cilium assembly"/>
    <property type="evidence" value="ECO:0007669"/>
    <property type="project" value="InterPro"/>
</dbReference>
<feature type="coiled-coil region" evidence="1">
    <location>
        <begin position="175"/>
        <end position="209"/>
    </location>
</feature>
<evidence type="ECO:0000256" key="2">
    <source>
        <dbReference type="SAM" id="MobiDB-lite"/>
    </source>
</evidence>
<feature type="region of interest" description="Disordered" evidence="2">
    <location>
        <begin position="373"/>
        <end position="411"/>
    </location>
</feature>
<feature type="compositionally biased region" description="Polar residues" evidence="2">
    <location>
        <begin position="22"/>
        <end position="35"/>
    </location>
</feature>
<dbReference type="Gene3D" id="3.30.450.40">
    <property type="match status" value="1"/>
</dbReference>
<accession>A0AAD2D5I2</accession>
<dbReference type="Proteomes" id="UP001295684">
    <property type="component" value="Unassembled WGS sequence"/>
</dbReference>
<evidence type="ECO:0008006" key="5">
    <source>
        <dbReference type="Google" id="ProtNLM"/>
    </source>
</evidence>
<dbReference type="GO" id="GO:0007005">
    <property type="term" value="P:mitochondrion organization"/>
    <property type="evidence" value="ECO:0007669"/>
    <property type="project" value="InterPro"/>
</dbReference>
<protein>
    <recommendedName>
        <fullName evidence="5">GAF domain-containing protein</fullName>
    </recommendedName>
</protein>
<comment type="caution">
    <text evidence="3">The sequence shown here is derived from an EMBL/GenBank/DDBJ whole genome shotgun (WGS) entry which is preliminary data.</text>
</comment>
<feature type="compositionally biased region" description="Polar residues" evidence="2">
    <location>
        <begin position="1"/>
        <end position="13"/>
    </location>
</feature>
<feature type="region of interest" description="Disordered" evidence="2">
    <location>
        <begin position="227"/>
        <end position="248"/>
    </location>
</feature>
<evidence type="ECO:0000313" key="3">
    <source>
        <dbReference type="EMBL" id="CAI2381202.1"/>
    </source>
</evidence>
<dbReference type="AlphaFoldDB" id="A0AAD2D5I2"/>
<feature type="compositionally biased region" description="Acidic residues" evidence="2">
    <location>
        <begin position="88"/>
        <end position="100"/>
    </location>
</feature>
<keyword evidence="1" id="KW-0175">Coiled coil</keyword>
<dbReference type="EMBL" id="CAMPGE010023239">
    <property type="protein sequence ID" value="CAI2381202.1"/>
    <property type="molecule type" value="Genomic_DNA"/>
</dbReference>
<evidence type="ECO:0000256" key="1">
    <source>
        <dbReference type="SAM" id="Coils"/>
    </source>
</evidence>